<dbReference type="SUPFAM" id="SSF56349">
    <property type="entry name" value="DNA breaking-rejoining enzymes"/>
    <property type="match status" value="1"/>
</dbReference>
<dbReference type="EMBL" id="CP126980">
    <property type="protein sequence ID" value="WIM99705.1"/>
    <property type="molecule type" value="Genomic_DNA"/>
</dbReference>
<feature type="domain" description="Tyr recombinase" evidence="4">
    <location>
        <begin position="172"/>
        <end position="382"/>
    </location>
</feature>
<proteinExistence type="predicted"/>
<dbReference type="InterPro" id="IPR050090">
    <property type="entry name" value="Tyrosine_recombinase_XerCD"/>
</dbReference>
<dbReference type="Gene3D" id="1.10.443.10">
    <property type="entry name" value="Intergrase catalytic core"/>
    <property type="match status" value="1"/>
</dbReference>
<organism evidence="6 7">
    <name type="scientific">Actinoplanes oblitus</name>
    <dbReference type="NCBI Taxonomy" id="3040509"/>
    <lineage>
        <taxon>Bacteria</taxon>
        <taxon>Bacillati</taxon>
        <taxon>Actinomycetota</taxon>
        <taxon>Actinomycetes</taxon>
        <taxon>Micromonosporales</taxon>
        <taxon>Micromonosporaceae</taxon>
        <taxon>Actinoplanes</taxon>
    </lineage>
</organism>
<keyword evidence="2" id="KW-0233">DNA recombination</keyword>
<evidence type="ECO:0000259" key="5">
    <source>
        <dbReference type="PROSITE" id="PS51900"/>
    </source>
</evidence>
<dbReference type="PANTHER" id="PTHR30349:SF64">
    <property type="entry name" value="PROPHAGE INTEGRASE INTD-RELATED"/>
    <property type="match status" value="1"/>
</dbReference>
<evidence type="ECO:0000256" key="3">
    <source>
        <dbReference type="PROSITE-ProRule" id="PRU01248"/>
    </source>
</evidence>
<evidence type="ECO:0000256" key="1">
    <source>
        <dbReference type="ARBA" id="ARBA00023125"/>
    </source>
</evidence>
<accession>A0ABY8WUV1</accession>
<dbReference type="InterPro" id="IPR044068">
    <property type="entry name" value="CB"/>
</dbReference>
<dbReference type="Pfam" id="PF00589">
    <property type="entry name" value="Phage_integrase"/>
    <property type="match status" value="1"/>
</dbReference>
<evidence type="ECO:0000313" key="7">
    <source>
        <dbReference type="Proteomes" id="UP001240150"/>
    </source>
</evidence>
<dbReference type="PROSITE" id="PS51900">
    <property type="entry name" value="CB"/>
    <property type="match status" value="1"/>
</dbReference>
<feature type="domain" description="Core-binding (CB)" evidence="5">
    <location>
        <begin position="52"/>
        <end position="134"/>
    </location>
</feature>
<protein>
    <submittedName>
        <fullName evidence="6">Tyrosine-type recombinase/integrase</fullName>
    </submittedName>
</protein>
<name>A0ABY8WUV1_9ACTN</name>
<reference evidence="6 7" key="1">
    <citation type="submission" date="2023-06" db="EMBL/GenBank/DDBJ databases">
        <authorList>
            <person name="Yushchuk O."/>
            <person name="Binda E."/>
            <person name="Ruckert-Reed C."/>
            <person name="Fedorenko V."/>
            <person name="Kalinowski J."/>
            <person name="Marinelli F."/>
        </authorList>
    </citation>
    <scope>NUCLEOTIDE SEQUENCE [LARGE SCALE GENOMIC DNA]</scope>
    <source>
        <strain evidence="6 7">NRRL 3884</strain>
    </source>
</reference>
<dbReference type="InterPro" id="IPR011010">
    <property type="entry name" value="DNA_brk_join_enz"/>
</dbReference>
<evidence type="ECO:0000259" key="4">
    <source>
        <dbReference type="PROSITE" id="PS51898"/>
    </source>
</evidence>
<dbReference type="Proteomes" id="UP001240150">
    <property type="component" value="Chromosome"/>
</dbReference>
<dbReference type="CDD" id="cd00397">
    <property type="entry name" value="DNA_BRE_C"/>
    <property type="match status" value="1"/>
</dbReference>
<dbReference type="PANTHER" id="PTHR30349">
    <property type="entry name" value="PHAGE INTEGRASE-RELATED"/>
    <property type="match status" value="1"/>
</dbReference>
<dbReference type="InterPro" id="IPR013762">
    <property type="entry name" value="Integrase-like_cat_sf"/>
</dbReference>
<dbReference type="RefSeq" id="WP_284921143.1">
    <property type="nucleotide sequence ID" value="NZ_CP126980.1"/>
</dbReference>
<evidence type="ECO:0000313" key="6">
    <source>
        <dbReference type="EMBL" id="WIM99705.1"/>
    </source>
</evidence>
<keyword evidence="1 3" id="KW-0238">DNA-binding</keyword>
<gene>
    <name evidence="6" type="ORF">ACTOB_003365</name>
</gene>
<evidence type="ECO:0000256" key="2">
    <source>
        <dbReference type="ARBA" id="ARBA00023172"/>
    </source>
</evidence>
<sequence length="396" mass="44545">MSKKIAELYSLLLFAENAKFSHAMRGVEVAVPEGSAGLHLVRGVSLLHPEEQVFQAMLDGWRNQQLARNLSFGTIEPRERLVRRFRNYTDAGPWAWSAADADAFFAEARAVKHVSHATLLGYQTTLRQFCDYITDPHYGWPDECQNRFGTHPIQVCTEWNTGRHVQEALGRPGKRALTHDELQALFDHADERAVAAQSSGRKGWSSAFRDSVLLKTAYAWGLRRNEATHLDLCDLASNPKAPEFDGYGIIRVRYGKAMRGSPPKRRSVLTVPLFDWAVDALKQWVEELRPALAEPGNSSLWPSERSDQLSAGTVSTVFTRCRKELGLADGLDFHSLRRSYVSHLIEAGYDELFVQQQVGHEHASTTSIYTHVSPDYRARTVRAALDRVATQIRSNS</sequence>
<dbReference type="InterPro" id="IPR002104">
    <property type="entry name" value="Integrase_catalytic"/>
</dbReference>
<keyword evidence="7" id="KW-1185">Reference proteome</keyword>
<dbReference type="PROSITE" id="PS51898">
    <property type="entry name" value="TYR_RECOMBINASE"/>
    <property type="match status" value="1"/>
</dbReference>